<comment type="caution">
    <text evidence="2">The sequence shown here is derived from an EMBL/GenBank/DDBJ whole genome shotgun (WGS) entry which is preliminary data.</text>
</comment>
<evidence type="ECO:0000313" key="2">
    <source>
        <dbReference type="EMBL" id="KAG0481594.1"/>
    </source>
</evidence>
<dbReference type="AlphaFoldDB" id="A0A835QZH4"/>
<organism evidence="2 3">
    <name type="scientific">Vanilla planifolia</name>
    <name type="common">Vanilla</name>
    <dbReference type="NCBI Taxonomy" id="51239"/>
    <lineage>
        <taxon>Eukaryota</taxon>
        <taxon>Viridiplantae</taxon>
        <taxon>Streptophyta</taxon>
        <taxon>Embryophyta</taxon>
        <taxon>Tracheophyta</taxon>
        <taxon>Spermatophyta</taxon>
        <taxon>Magnoliopsida</taxon>
        <taxon>Liliopsida</taxon>
        <taxon>Asparagales</taxon>
        <taxon>Orchidaceae</taxon>
        <taxon>Vanilloideae</taxon>
        <taxon>Vanilleae</taxon>
        <taxon>Vanilla</taxon>
    </lineage>
</organism>
<feature type="compositionally biased region" description="Basic and acidic residues" evidence="1">
    <location>
        <begin position="19"/>
        <end position="28"/>
    </location>
</feature>
<protein>
    <recommendedName>
        <fullName evidence="4">DUF3741 domain-containing protein</fullName>
    </recommendedName>
</protein>
<dbReference type="Proteomes" id="UP000636800">
    <property type="component" value="Chromosome 5"/>
</dbReference>
<evidence type="ECO:0008006" key="4">
    <source>
        <dbReference type="Google" id="ProtNLM"/>
    </source>
</evidence>
<keyword evidence="3" id="KW-1185">Reference proteome</keyword>
<evidence type="ECO:0000313" key="3">
    <source>
        <dbReference type="Proteomes" id="UP000636800"/>
    </source>
</evidence>
<dbReference type="OrthoDB" id="775260at2759"/>
<dbReference type="PANTHER" id="PTHR37234:SF1">
    <property type="entry name" value="OS03G0319200 PROTEIN"/>
    <property type="match status" value="1"/>
</dbReference>
<sequence>MENEKTANKKKQKMQPSTSRRESSPDYRRPRKQAIGCMSGILQLLSRRNTRRRISSPVRNEGLGAIPKTTTTSLPPPQLKSDAVLNDEAKYSVGDDGLTWRSTCQVPRSPMLSSEIRRSGGCFDRAGDSPRRSSALVAKLMGLEEPPIASPVLIGSSPESAEEKRRKLLGALERCDEDLRALKRVIDAVRTAEIIRIKAGGDLEDGEPMTGVTKCPDSYGEQPSPVSVLDAVAFSSPKSRASTNGLFFDLVINGDDTVEVPKIACNSVGSTFPVYHRIKMEGLPPQKVMNDFRPAVTETMDGCWRWRRSRATVESVGEVWEYAAIEERKEVVGVGVALADEVAGDLLEELMTELMESCSTLQRGRCKRKLINV</sequence>
<proteinExistence type="predicted"/>
<gene>
    <name evidence="2" type="ORF">HPP92_012452</name>
</gene>
<dbReference type="EMBL" id="JADCNL010000005">
    <property type="protein sequence ID" value="KAG0481594.1"/>
    <property type="molecule type" value="Genomic_DNA"/>
</dbReference>
<dbReference type="PANTHER" id="PTHR37234">
    <property type="entry name" value="OS03G0319200 PROTEIN"/>
    <property type="match status" value="1"/>
</dbReference>
<feature type="region of interest" description="Disordered" evidence="1">
    <location>
        <begin position="1"/>
        <end position="33"/>
    </location>
</feature>
<accession>A0A835QZH4</accession>
<name>A0A835QZH4_VANPL</name>
<evidence type="ECO:0000256" key="1">
    <source>
        <dbReference type="SAM" id="MobiDB-lite"/>
    </source>
</evidence>
<reference evidence="2 3" key="1">
    <citation type="journal article" date="2020" name="Nat. Food">
        <title>A phased Vanilla planifolia genome enables genetic improvement of flavour and production.</title>
        <authorList>
            <person name="Hasing T."/>
            <person name="Tang H."/>
            <person name="Brym M."/>
            <person name="Khazi F."/>
            <person name="Huang T."/>
            <person name="Chambers A.H."/>
        </authorList>
    </citation>
    <scope>NUCLEOTIDE SEQUENCE [LARGE SCALE GENOMIC DNA]</scope>
    <source>
        <tissue evidence="2">Leaf</tissue>
    </source>
</reference>